<dbReference type="GO" id="GO:0016746">
    <property type="term" value="F:acyltransferase activity"/>
    <property type="evidence" value="ECO:0007669"/>
    <property type="project" value="UniProtKB-KW"/>
</dbReference>
<dbReference type="InterPro" id="IPR023213">
    <property type="entry name" value="CAT-like_dom_sf"/>
</dbReference>
<sequence length="386" mass="43573">MPNTDSSQFSCQLKQSLSNLLTTYYPLAGRIDEVNDFVDCNDTGALFVEAQVHAFLSQTIQRSTMEEFDHYLPIKPYAIRDVTNRDIVLAIQISFFECGGIGIGVCISHKVADLMSLVTFVNAWAATCRGETKLILQPNFNFGSQHFPPMHNYKSLFSKQIVEKPMLVKAKVVTKCFIFGKENLIELKALASSATNTKVKDPTRVEVVSAFICKQLMEMNNARVNPKSMISFSHSVNLRTRMIRLDQEFAFGNLSPVSMSALLTYKKDEKFHDLVSEVRTVTRKFNEICDENVVLDEMKKSSTIVSQPDIQHCHFTSSCKFLLHEVDFGWGKPIFVRARALPVQNTIILMDTKSGDGIQALISLVDEDMEMLPNELLSLENNGFRK</sequence>
<gene>
    <name evidence="6" type="ORF">ACH5RR_032634</name>
</gene>
<accession>A0ABD2YIM7</accession>
<name>A0ABD2YIM7_9GENT</name>
<proteinExistence type="inferred from homology"/>
<dbReference type="Gene3D" id="3.30.559.10">
    <property type="entry name" value="Chloramphenicol acetyltransferase-like domain"/>
    <property type="match status" value="2"/>
</dbReference>
<dbReference type="Pfam" id="PF02458">
    <property type="entry name" value="Transferase"/>
    <property type="match status" value="1"/>
</dbReference>
<keyword evidence="4" id="KW-0808">Transferase</keyword>
<comment type="caution">
    <text evidence="6">The sequence shown here is derived from an EMBL/GenBank/DDBJ whole genome shotgun (WGS) entry which is preliminary data.</text>
</comment>
<dbReference type="Proteomes" id="UP001630127">
    <property type="component" value="Unassembled WGS sequence"/>
</dbReference>
<evidence type="ECO:0000313" key="7">
    <source>
        <dbReference type="Proteomes" id="UP001630127"/>
    </source>
</evidence>
<dbReference type="PANTHER" id="PTHR31623">
    <property type="entry name" value="F21J9.9"/>
    <property type="match status" value="1"/>
</dbReference>
<evidence type="ECO:0008006" key="8">
    <source>
        <dbReference type="Google" id="ProtNLM"/>
    </source>
</evidence>
<comment type="similarity">
    <text evidence="1">Belongs to the plant acyltransferase family.</text>
</comment>
<dbReference type="GO" id="GO:0009820">
    <property type="term" value="P:alkaloid metabolic process"/>
    <property type="evidence" value="ECO:0007669"/>
    <property type="project" value="UniProtKB-KW"/>
</dbReference>
<keyword evidence="5" id="KW-0012">Acyltransferase</keyword>
<keyword evidence="3" id="KW-0017">Alkaloid metabolism</keyword>
<dbReference type="EMBL" id="JBJUIK010000013">
    <property type="protein sequence ID" value="KAL3507252.1"/>
    <property type="molecule type" value="Genomic_DNA"/>
</dbReference>
<evidence type="ECO:0000256" key="5">
    <source>
        <dbReference type="ARBA" id="ARBA00023315"/>
    </source>
</evidence>
<reference evidence="6 7" key="1">
    <citation type="submission" date="2024-11" db="EMBL/GenBank/DDBJ databases">
        <title>A near-complete genome assembly of Cinchona calisaya.</title>
        <authorList>
            <person name="Lian D.C."/>
            <person name="Zhao X.W."/>
            <person name="Wei L."/>
        </authorList>
    </citation>
    <scope>NUCLEOTIDE SEQUENCE [LARGE SCALE GENOMIC DNA]</scope>
    <source>
        <tissue evidence="6">Nenye</tissue>
    </source>
</reference>
<evidence type="ECO:0000256" key="2">
    <source>
        <dbReference type="ARBA" id="ARBA00011245"/>
    </source>
</evidence>
<protein>
    <recommendedName>
        <fullName evidence="8">Transferase, Chloramphenicol acetyltransferase-like domain protein</fullName>
    </recommendedName>
</protein>
<evidence type="ECO:0000313" key="6">
    <source>
        <dbReference type="EMBL" id="KAL3507252.1"/>
    </source>
</evidence>
<evidence type="ECO:0000256" key="3">
    <source>
        <dbReference type="ARBA" id="ARBA00022589"/>
    </source>
</evidence>
<evidence type="ECO:0000256" key="1">
    <source>
        <dbReference type="ARBA" id="ARBA00009861"/>
    </source>
</evidence>
<evidence type="ECO:0000256" key="4">
    <source>
        <dbReference type="ARBA" id="ARBA00022679"/>
    </source>
</evidence>
<comment type="subunit">
    <text evidence="2">Monomer.</text>
</comment>
<dbReference type="PANTHER" id="PTHR31623:SF110">
    <property type="entry name" value="VINORINE SYNTHASE-LIKE"/>
    <property type="match status" value="1"/>
</dbReference>
<organism evidence="6 7">
    <name type="scientific">Cinchona calisaya</name>
    <dbReference type="NCBI Taxonomy" id="153742"/>
    <lineage>
        <taxon>Eukaryota</taxon>
        <taxon>Viridiplantae</taxon>
        <taxon>Streptophyta</taxon>
        <taxon>Embryophyta</taxon>
        <taxon>Tracheophyta</taxon>
        <taxon>Spermatophyta</taxon>
        <taxon>Magnoliopsida</taxon>
        <taxon>eudicotyledons</taxon>
        <taxon>Gunneridae</taxon>
        <taxon>Pentapetalae</taxon>
        <taxon>asterids</taxon>
        <taxon>lamiids</taxon>
        <taxon>Gentianales</taxon>
        <taxon>Rubiaceae</taxon>
        <taxon>Cinchonoideae</taxon>
        <taxon>Cinchoneae</taxon>
        <taxon>Cinchona</taxon>
    </lineage>
</organism>
<dbReference type="AlphaFoldDB" id="A0ABD2YIM7"/>
<keyword evidence="7" id="KW-1185">Reference proteome</keyword>